<feature type="compositionally biased region" description="Low complexity" evidence="1">
    <location>
        <begin position="66"/>
        <end position="81"/>
    </location>
</feature>
<proteinExistence type="predicted"/>
<protein>
    <submittedName>
        <fullName evidence="2">Uncharacterized protein</fullName>
    </submittedName>
</protein>
<evidence type="ECO:0000256" key="1">
    <source>
        <dbReference type="SAM" id="MobiDB-lite"/>
    </source>
</evidence>
<feature type="compositionally biased region" description="Basic and acidic residues" evidence="1">
    <location>
        <begin position="1"/>
        <end position="13"/>
    </location>
</feature>
<dbReference type="PANTHER" id="PTHR34689">
    <property type="entry name" value="NUCLEIC ACID-BINDING PROTEIN"/>
    <property type="match status" value="1"/>
</dbReference>
<dbReference type="Proteomes" id="UP001159405">
    <property type="component" value="Unassembled WGS sequence"/>
</dbReference>
<keyword evidence="3" id="KW-1185">Reference proteome</keyword>
<sequence>MADREENRRKSGDSKSSQAAKKARKSRKRSISSDSSESSRTSSSSSSPVRKKSRNSKSKKRRSKRSPSTQSNSSDSSSSEKNVSKQKKVKRSEEKKKKDKKERKKKKKSKDKGKKSSKSAVNQQKYGKYGILMESDMFSKQQEFYLWLQEVKKANPETLPRFEMKKMFDTFAEDYNTVTLPHKKFYDLEKWETKQREKGKMKAIKKAQKQQVSFENDELQHKSLHSRTGGPGMSRDDLLEMQKVMRERQQEDYKKKAGWKVDETKGVRYQTILP</sequence>
<feature type="compositionally biased region" description="Basic residues" evidence="1">
    <location>
        <begin position="21"/>
        <end position="30"/>
    </location>
</feature>
<reference evidence="2 3" key="1">
    <citation type="submission" date="2022-05" db="EMBL/GenBank/DDBJ databases">
        <authorList>
            <consortium name="Genoscope - CEA"/>
            <person name="William W."/>
        </authorList>
    </citation>
    <scope>NUCLEOTIDE SEQUENCE [LARGE SCALE GENOMIC DNA]</scope>
</reference>
<feature type="region of interest" description="Disordered" evidence="1">
    <location>
        <begin position="1"/>
        <end position="126"/>
    </location>
</feature>
<evidence type="ECO:0000313" key="3">
    <source>
        <dbReference type="Proteomes" id="UP001159405"/>
    </source>
</evidence>
<organism evidence="2 3">
    <name type="scientific">Porites lobata</name>
    <dbReference type="NCBI Taxonomy" id="104759"/>
    <lineage>
        <taxon>Eukaryota</taxon>
        <taxon>Metazoa</taxon>
        <taxon>Cnidaria</taxon>
        <taxon>Anthozoa</taxon>
        <taxon>Hexacorallia</taxon>
        <taxon>Scleractinia</taxon>
        <taxon>Fungiina</taxon>
        <taxon>Poritidae</taxon>
        <taxon>Porites</taxon>
    </lineage>
</organism>
<feature type="compositionally biased region" description="Low complexity" evidence="1">
    <location>
        <begin position="32"/>
        <end position="48"/>
    </location>
</feature>
<accession>A0ABN8Q018</accession>
<dbReference type="EMBL" id="CALNXK010000097">
    <property type="protein sequence ID" value="CAH3153879.1"/>
    <property type="molecule type" value="Genomic_DNA"/>
</dbReference>
<comment type="caution">
    <text evidence="2">The sequence shown here is derived from an EMBL/GenBank/DDBJ whole genome shotgun (WGS) entry which is preliminary data.</text>
</comment>
<evidence type="ECO:0000313" key="2">
    <source>
        <dbReference type="EMBL" id="CAH3153879.1"/>
    </source>
</evidence>
<gene>
    <name evidence="2" type="ORF">PLOB_00049777</name>
</gene>
<feature type="compositionally biased region" description="Basic residues" evidence="1">
    <location>
        <begin position="97"/>
        <end position="117"/>
    </location>
</feature>
<feature type="region of interest" description="Disordered" evidence="1">
    <location>
        <begin position="212"/>
        <end position="235"/>
    </location>
</feature>
<feature type="compositionally biased region" description="Basic residues" evidence="1">
    <location>
        <begin position="49"/>
        <end position="65"/>
    </location>
</feature>
<dbReference type="PANTHER" id="PTHR34689:SF1">
    <property type="entry name" value="NUCLEIC ACID-BINDING PROTEIN"/>
    <property type="match status" value="1"/>
</dbReference>
<name>A0ABN8Q018_9CNID</name>